<dbReference type="EMBL" id="CAJVQB010031390">
    <property type="protein sequence ID" value="CAG8816832.1"/>
    <property type="molecule type" value="Genomic_DNA"/>
</dbReference>
<comment type="caution">
    <text evidence="1">The sequence shown here is derived from an EMBL/GenBank/DDBJ whole genome shotgun (WGS) entry which is preliminary data.</text>
</comment>
<proteinExistence type="predicted"/>
<organism evidence="1 2">
    <name type="scientific">Gigaspora margarita</name>
    <dbReference type="NCBI Taxonomy" id="4874"/>
    <lineage>
        <taxon>Eukaryota</taxon>
        <taxon>Fungi</taxon>
        <taxon>Fungi incertae sedis</taxon>
        <taxon>Mucoromycota</taxon>
        <taxon>Glomeromycotina</taxon>
        <taxon>Glomeromycetes</taxon>
        <taxon>Diversisporales</taxon>
        <taxon>Gigasporaceae</taxon>
        <taxon>Gigaspora</taxon>
    </lineage>
</organism>
<reference evidence="1 2" key="1">
    <citation type="submission" date="2021-06" db="EMBL/GenBank/DDBJ databases">
        <authorList>
            <person name="Kallberg Y."/>
            <person name="Tangrot J."/>
            <person name="Rosling A."/>
        </authorList>
    </citation>
    <scope>NUCLEOTIDE SEQUENCE [LARGE SCALE GENOMIC DNA]</scope>
    <source>
        <strain evidence="1 2">120-4 pot B 10/14</strain>
    </source>
</reference>
<name>A0ABN7W5J6_GIGMA</name>
<protein>
    <submittedName>
        <fullName evidence="1">24313_t:CDS:1</fullName>
    </submittedName>
</protein>
<evidence type="ECO:0000313" key="1">
    <source>
        <dbReference type="EMBL" id="CAG8816832.1"/>
    </source>
</evidence>
<evidence type="ECO:0000313" key="2">
    <source>
        <dbReference type="Proteomes" id="UP000789901"/>
    </source>
</evidence>
<dbReference type="Proteomes" id="UP000789901">
    <property type="component" value="Unassembled WGS sequence"/>
</dbReference>
<sequence length="150" mass="18330">MRKKGKRRLMFELEKVTDYGQRMEHYTKQYNKSRTNLSINEKKMAELLKTEDTNKTNILKLLRKCIRKLDTFCCRIRKRVLIPQEEKELHKLYKDIEKNYEINTLCEQAQDIERKRYDLENVWKLLRKKCKSDITNTKKKLKKESKKDIA</sequence>
<gene>
    <name evidence="1" type="ORF">GMARGA_LOCUS26646</name>
</gene>
<accession>A0ABN7W5J6</accession>
<keyword evidence="2" id="KW-1185">Reference proteome</keyword>